<dbReference type="EMBL" id="KZ852046">
    <property type="protein sequence ID" value="RDH33522.1"/>
    <property type="molecule type" value="Genomic_DNA"/>
</dbReference>
<keyword evidence="1" id="KW-1133">Transmembrane helix</keyword>
<evidence type="ECO:0000313" key="2">
    <source>
        <dbReference type="EMBL" id="RDH33522.1"/>
    </source>
</evidence>
<accession>A0A3F3Q3H6</accession>
<proteinExistence type="predicted"/>
<dbReference type="AlphaFoldDB" id="A0A3F3Q3H6"/>
<reference evidence="2 3" key="1">
    <citation type="submission" date="2018-07" db="EMBL/GenBank/DDBJ databases">
        <title>The genomes of Aspergillus section Nigri reveals drivers in fungal speciation.</title>
        <authorList>
            <consortium name="DOE Joint Genome Institute"/>
            <person name="Vesth T.C."/>
            <person name="Nybo J."/>
            <person name="Theobald S."/>
            <person name="Brandl J."/>
            <person name="Frisvad J.C."/>
            <person name="Nielsen K.F."/>
            <person name="Lyhne E.K."/>
            <person name="Kogle M.E."/>
            <person name="Kuo A."/>
            <person name="Riley R."/>
            <person name="Clum A."/>
            <person name="Nolan M."/>
            <person name="Lipzen A."/>
            <person name="Salamov A."/>
            <person name="Henrissat B."/>
            <person name="Wiebenga A."/>
            <person name="De vries R.P."/>
            <person name="Grigoriev I.V."/>
            <person name="Mortensen U.H."/>
            <person name="Andersen M.R."/>
            <person name="Baker S.E."/>
        </authorList>
    </citation>
    <scope>NUCLEOTIDE SEQUENCE [LARGE SCALE GENOMIC DNA]</scope>
    <source>
        <strain evidence="2 3">CBS 139.54b</strain>
    </source>
</reference>
<keyword evidence="1" id="KW-0472">Membrane</keyword>
<protein>
    <submittedName>
        <fullName evidence="2">Uncharacterized protein</fullName>
    </submittedName>
</protein>
<dbReference type="Proteomes" id="UP000253729">
    <property type="component" value="Unassembled WGS sequence"/>
</dbReference>
<evidence type="ECO:0000313" key="3">
    <source>
        <dbReference type="Proteomes" id="UP000253729"/>
    </source>
</evidence>
<gene>
    <name evidence="2" type="ORF">BDQ94DRAFT_143237</name>
</gene>
<dbReference type="RefSeq" id="XP_026626544.1">
    <property type="nucleotide sequence ID" value="XM_026766193.1"/>
</dbReference>
<sequence>MPVTPTSRILDTTLGIEDFGANMKINFFCELFGSVLLLQAFVYGFLTRLDLQAHAGQV</sequence>
<keyword evidence="1" id="KW-0812">Transmembrane</keyword>
<organism evidence="2 3">
    <name type="scientific">Aspergillus welwitschiae</name>
    <dbReference type="NCBI Taxonomy" id="1341132"/>
    <lineage>
        <taxon>Eukaryota</taxon>
        <taxon>Fungi</taxon>
        <taxon>Dikarya</taxon>
        <taxon>Ascomycota</taxon>
        <taxon>Pezizomycotina</taxon>
        <taxon>Eurotiomycetes</taxon>
        <taxon>Eurotiomycetidae</taxon>
        <taxon>Eurotiales</taxon>
        <taxon>Aspergillaceae</taxon>
        <taxon>Aspergillus</taxon>
        <taxon>Aspergillus subgen. Circumdati</taxon>
    </lineage>
</organism>
<name>A0A3F3Q3H6_9EURO</name>
<evidence type="ECO:0000256" key="1">
    <source>
        <dbReference type="SAM" id="Phobius"/>
    </source>
</evidence>
<feature type="transmembrane region" description="Helical" evidence="1">
    <location>
        <begin position="25"/>
        <end position="46"/>
    </location>
</feature>
<dbReference type="GeneID" id="38134549"/>
<keyword evidence="3" id="KW-1185">Reference proteome</keyword>